<sequence length="78" mass="9405">MSWLSDALDHKKIEQQLFSSDWFQGLMENEEFKEKYQKKYAVRLRMADTKYLKELLESEVTRVAFVNEVLREDQVGEK</sequence>
<reference evidence="2" key="1">
    <citation type="journal article" date="2019" name="Int. J. Syst. Evol. Microbiol.">
        <title>The Global Catalogue of Microorganisms (GCM) 10K type strain sequencing project: providing services to taxonomists for standard genome sequencing and annotation.</title>
        <authorList>
            <consortium name="The Broad Institute Genomics Platform"/>
            <consortium name="The Broad Institute Genome Sequencing Center for Infectious Disease"/>
            <person name="Wu L."/>
            <person name="Ma J."/>
        </authorList>
    </citation>
    <scope>NUCLEOTIDE SEQUENCE [LARGE SCALE GENOMIC DNA]</scope>
    <source>
        <strain evidence="2">WYCCWR 12678</strain>
    </source>
</reference>
<comment type="caution">
    <text evidence="1">The sequence shown here is derived from an EMBL/GenBank/DDBJ whole genome shotgun (WGS) entry which is preliminary data.</text>
</comment>
<accession>A0ABV9PXA6</accession>
<dbReference type="RefSeq" id="WP_380024292.1">
    <property type="nucleotide sequence ID" value="NZ_JBHSHC010000017.1"/>
</dbReference>
<dbReference type="EMBL" id="JBHSHC010000017">
    <property type="protein sequence ID" value="MFC4766435.1"/>
    <property type="molecule type" value="Genomic_DNA"/>
</dbReference>
<gene>
    <name evidence="1" type="ORF">ACFO8Q_03355</name>
</gene>
<dbReference type="Proteomes" id="UP001596002">
    <property type="component" value="Unassembled WGS sequence"/>
</dbReference>
<evidence type="ECO:0000313" key="1">
    <source>
        <dbReference type="EMBL" id="MFC4766435.1"/>
    </source>
</evidence>
<proteinExistence type="predicted"/>
<protein>
    <submittedName>
        <fullName evidence="1">Uncharacterized protein</fullName>
    </submittedName>
</protein>
<name>A0ABV9PXA6_9BACL</name>
<evidence type="ECO:0000313" key="2">
    <source>
        <dbReference type="Proteomes" id="UP001596002"/>
    </source>
</evidence>
<organism evidence="1 2">
    <name type="scientific">Effusibacillus consociatus</name>
    <dbReference type="NCBI Taxonomy" id="1117041"/>
    <lineage>
        <taxon>Bacteria</taxon>
        <taxon>Bacillati</taxon>
        <taxon>Bacillota</taxon>
        <taxon>Bacilli</taxon>
        <taxon>Bacillales</taxon>
        <taxon>Alicyclobacillaceae</taxon>
        <taxon>Effusibacillus</taxon>
    </lineage>
</organism>
<keyword evidence="2" id="KW-1185">Reference proteome</keyword>